<accession>A0A1M6YJ82</accession>
<dbReference type="GO" id="GO:0070475">
    <property type="term" value="P:rRNA base methylation"/>
    <property type="evidence" value="ECO:0007669"/>
    <property type="project" value="TreeGrafter"/>
</dbReference>
<dbReference type="GO" id="GO:0070042">
    <property type="term" value="F:rRNA (uridine-N3-)-methyltransferase activity"/>
    <property type="evidence" value="ECO:0007669"/>
    <property type="project" value="TreeGrafter"/>
</dbReference>
<reference evidence="14" key="1">
    <citation type="submission" date="2016-11" db="EMBL/GenBank/DDBJ databases">
        <authorList>
            <person name="Varghese N."/>
            <person name="Submissions S."/>
        </authorList>
    </citation>
    <scope>NUCLEOTIDE SEQUENCE [LARGE SCALE GENOMIC DNA]</scope>
    <source>
        <strain evidence="14">UWOS</strain>
    </source>
</reference>
<keyword evidence="7 10" id="KW-0949">S-adenosyl-L-methionine</keyword>
<dbReference type="PIRSF" id="PIRSF015601">
    <property type="entry name" value="MTase_slr0722"/>
    <property type="match status" value="1"/>
</dbReference>
<evidence type="ECO:0000259" key="11">
    <source>
        <dbReference type="Pfam" id="PF04452"/>
    </source>
</evidence>
<dbReference type="InterPro" id="IPR029026">
    <property type="entry name" value="tRNA_m1G_MTases_N"/>
</dbReference>
<dbReference type="CDD" id="cd18084">
    <property type="entry name" value="RsmE-like"/>
    <property type="match status" value="1"/>
</dbReference>
<gene>
    <name evidence="13" type="ORF">SAMN05720469_14316</name>
</gene>
<evidence type="ECO:0000256" key="9">
    <source>
        <dbReference type="ARBA" id="ARBA00047944"/>
    </source>
</evidence>
<dbReference type="Proteomes" id="UP000184275">
    <property type="component" value="Unassembled WGS sequence"/>
</dbReference>
<dbReference type="Pfam" id="PF20260">
    <property type="entry name" value="PUA_4"/>
    <property type="match status" value="1"/>
</dbReference>
<evidence type="ECO:0000256" key="4">
    <source>
        <dbReference type="ARBA" id="ARBA00022552"/>
    </source>
</evidence>
<protein>
    <recommendedName>
        <fullName evidence="10">Ribosomal RNA small subunit methyltransferase E</fullName>
        <ecNumber evidence="10">2.1.1.193</ecNumber>
    </recommendedName>
</protein>
<comment type="function">
    <text evidence="8 10">Specifically methylates the N3 position of the uracil ring of uridine 1498 (m3U1498) in 16S rRNA. Acts on the fully assembled 30S ribosomal subunit.</text>
</comment>
<dbReference type="InterPro" id="IPR015947">
    <property type="entry name" value="PUA-like_sf"/>
</dbReference>
<evidence type="ECO:0000256" key="3">
    <source>
        <dbReference type="ARBA" id="ARBA00022490"/>
    </source>
</evidence>
<keyword evidence="5 10" id="KW-0489">Methyltransferase</keyword>
<dbReference type="AlphaFoldDB" id="A0A1M6YJ82"/>
<dbReference type="PANTHER" id="PTHR30027:SF3">
    <property type="entry name" value="16S RRNA (URACIL(1498)-N(3))-METHYLTRANSFERASE"/>
    <property type="match status" value="1"/>
</dbReference>
<sequence>MKSPDTRFYVPELTKGVLPLSAEESAHAIRVCRARPGDILQLTDGKGHLATGIVEKADPHCCEIRVESIKESNRPKPLLHLGIACLKDDSNEEIALHVGEMEVASITLLRTEHSEEPKDSNLQKVVRRCELKATVSLKQSLKAWLTEIRGPVPLEEWIKNYRGDIILCDMDGERNLPTLEKETTLLVGPEGGFSPREIELVKNYANGSVQILGLGKTRLRARTAAIVGIGKCV</sequence>
<keyword evidence="6 10" id="KW-0808">Transferase</keyword>
<evidence type="ECO:0000313" key="13">
    <source>
        <dbReference type="EMBL" id="SHL18297.1"/>
    </source>
</evidence>
<feature type="domain" description="Ribosomal RNA small subunit methyltransferase E PUA-like" evidence="12">
    <location>
        <begin position="21"/>
        <end position="66"/>
    </location>
</feature>
<proteinExistence type="inferred from homology"/>
<comment type="similarity">
    <text evidence="2 10">Belongs to the RNA methyltransferase RsmE family.</text>
</comment>
<evidence type="ECO:0000313" key="14">
    <source>
        <dbReference type="Proteomes" id="UP000184275"/>
    </source>
</evidence>
<dbReference type="InterPro" id="IPR029028">
    <property type="entry name" value="Alpha/beta_knot_MTases"/>
</dbReference>
<dbReference type="PANTHER" id="PTHR30027">
    <property type="entry name" value="RIBOSOMAL RNA SMALL SUBUNIT METHYLTRANSFERASE E"/>
    <property type="match status" value="1"/>
</dbReference>
<feature type="domain" description="Ribosomal RNA small subunit methyltransferase E methyltransferase" evidence="11">
    <location>
        <begin position="78"/>
        <end position="228"/>
    </location>
</feature>
<evidence type="ECO:0000256" key="10">
    <source>
        <dbReference type="PIRNR" id="PIRNR015601"/>
    </source>
</evidence>
<dbReference type="GO" id="GO:0005737">
    <property type="term" value="C:cytoplasm"/>
    <property type="evidence" value="ECO:0007669"/>
    <property type="project" value="UniProtKB-SubCell"/>
</dbReference>
<dbReference type="Gene3D" id="3.40.1280.10">
    <property type="match status" value="1"/>
</dbReference>
<organism evidence="13 14">
    <name type="scientific">Fibrobacter intestinalis</name>
    <dbReference type="NCBI Taxonomy" id="28122"/>
    <lineage>
        <taxon>Bacteria</taxon>
        <taxon>Pseudomonadati</taxon>
        <taxon>Fibrobacterota</taxon>
        <taxon>Fibrobacteria</taxon>
        <taxon>Fibrobacterales</taxon>
        <taxon>Fibrobacteraceae</taxon>
        <taxon>Fibrobacter</taxon>
    </lineage>
</organism>
<evidence type="ECO:0000259" key="12">
    <source>
        <dbReference type="Pfam" id="PF20260"/>
    </source>
</evidence>
<evidence type="ECO:0000256" key="6">
    <source>
        <dbReference type="ARBA" id="ARBA00022679"/>
    </source>
</evidence>
<dbReference type="InterPro" id="IPR006700">
    <property type="entry name" value="RsmE"/>
</dbReference>
<comment type="catalytic activity">
    <reaction evidence="9 10">
        <text>uridine(1498) in 16S rRNA + S-adenosyl-L-methionine = N(3)-methyluridine(1498) in 16S rRNA + S-adenosyl-L-homocysteine + H(+)</text>
        <dbReference type="Rhea" id="RHEA:42920"/>
        <dbReference type="Rhea" id="RHEA-COMP:10283"/>
        <dbReference type="Rhea" id="RHEA-COMP:10284"/>
        <dbReference type="ChEBI" id="CHEBI:15378"/>
        <dbReference type="ChEBI" id="CHEBI:57856"/>
        <dbReference type="ChEBI" id="CHEBI:59789"/>
        <dbReference type="ChEBI" id="CHEBI:65315"/>
        <dbReference type="ChEBI" id="CHEBI:74502"/>
        <dbReference type="EC" id="2.1.1.193"/>
    </reaction>
</comment>
<dbReference type="RefSeq" id="WP_073306092.1">
    <property type="nucleotide sequence ID" value="NZ_FRAW01000043.1"/>
</dbReference>
<evidence type="ECO:0000256" key="8">
    <source>
        <dbReference type="ARBA" id="ARBA00025699"/>
    </source>
</evidence>
<evidence type="ECO:0000256" key="1">
    <source>
        <dbReference type="ARBA" id="ARBA00004496"/>
    </source>
</evidence>
<dbReference type="SUPFAM" id="SSF75217">
    <property type="entry name" value="alpha/beta knot"/>
    <property type="match status" value="1"/>
</dbReference>
<dbReference type="EMBL" id="FRAW01000043">
    <property type="protein sequence ID" value="SHL18297.1"/>
    <property type="molecule type" value="Genomic_DNA"/>
</dbReference>
<dbReference type="NCBIfam" id="TIGR00046">
    <property type="entry name" value="RsmE family RNA methyltransferase"/>
    <property type="match status" value="1"/>
</dbReference>
<dbReference type="EC" id="2.1.1.193" evidence="10"/>
<dbReference type="Pfam" id="PF04452">
    <property type="entry name" value="Methyltrans_RNA"/>
    <property type="match status" value="1"/>
</dbReference>
<keyword evidence="3 10" id="KW-0963">Cytoplasm</keyword>
<evidence type="ECO:0000256" key="5">
    <source>
        <dbReference type="ARBA" id="ARBA00022603"/>
    </source>
</evidence>
<dbReference type="InterPro" id="IPR046886">
    <property type="entry name" value="RsmE_MTase_dom"/>
</dbReference>
<comment type="subcellular location">
    <subcellularLocation>
        <location evidence="1 10">Cytoplasm</location>
    </subcellularLocation>
</comment>
<dbReference type="InterPro" id="IPR046887">
    <property type="entry name" value="RsmE_PUA-like"/>
</dbReference>
<name>A0A1M6YJ82_9BACT</name>
<evidence type="ECO:0000256" key="2">
    <source>
        <dbReference type="ARBA" id="ARBA00005528"/>
    </source>
</evidence>
<evidence type="ECO:0000256" key="7">
    <source>
        <dbReference type="ARBA" id="ARBA00022691"/>
    </source>
</evidence>
<keyword evidence="4 10" id="KW-0698">rRNA processing</keyword>
<keyword evidence="14" id="KW-1185">Reference proteome</keyword>
<dbReference type="Gene3D" id="2.40.240.20">
    <property type="entry name" value="Hypothetical PUA domain-like, domain 1"/>
    <property type="match status" value="1"/>
</dbReference>
<dbReference type="SUPFAM" id="SSF88697">
    <property type="entry name" value="PUA domain-like"/>
    <property type="match status" value="1"/>
</dbReference>